<proteinExistence type="predicted"/>
<dbReference type="InterPro" id="IPR024423">
    <property type="entry name" value="DUF3050"/>
</dbReference>
<protein>
    <submittedName>
        <fullName evidence="1">DUF3050 family protein</fullName>
    </submittedName>
</protein>
<dbReference type="EMBL" id="QUMQ01000001">
    <property type="protein sequence ID" value="REG01010.1"/>
    <property type="molecule type" value="Genomic_DNA"/>
</dbReference>
<comment type="caution">
    <text evidence="1">The sequence shown here is derived from an EMBL/GenBank/DDBJ whole genome shotgun (WGS) entry which is preliminary data.</text>
</comment>
<gene>
    <name evidence="1" type="ORF">DFJ67_7081</name>
</gene>
<keyword evidence="2" id="KW-1185">Reference proteome</keyword>
<sequence length="258" mass="28321">MTGPVEFDTARGELIGHPLYAQITSEDRLRIFMKHHVFAVWDFFTLLKRLQAEVTTVTLPWRPRGRADHGRFILEIVLAEETDEDIGGGYISHFELYRRAMDEIGADARPIDEFLAALDSGLAPLSALKEANIPPSVREFVGHTLDVAMNGAPHEVASSFCHGRENLLPDVFSAVRANVDDVLANAPVFRHYLDRHIALDHDEHGPLALRLLASLCDGDPVSKAEADSVSVAAIRARTLLWDGVLAEFDDAHGATGAA</sequence>
<dbReference type="OrthoDB" id="9791270at2"/>
<evidence type="ECO:0000313" key="2">
    <source>
        <dbReference type="Proteomes" id="UP000256913"/>
    </source>
</evidence>
<dbReference type="SUPFAM" id="SSF48613">
    <property type="entry name" value="Heme oxygenase-like"/>
    <property type="match status" value="1"/>
</dbReference>
<dbReference type="InterPro" id="IPR016084">
    <property type="entry name" value="Haem_Oase-like_multi-hlx"/>
</dbReference>
<accession>A0A3D9ZVL0</accession>
<dbReference type="Proteomes" id="UP000256913">
    <property type="component" value="Unassembled WGS sequence"/>
</dbReference>
<evidence type="ECO:0000313" key="1">
    <source>
        <dbReference type="EMBL" id="REG01010.1"/>
    </source>
</evidence>
<dbReference type="Pfam" id="PF11251">
    <property type="entry name" value="DUF3050"/>
    <property type="match status" value="1"/>
</dbReference>
<name>A0A3D9ZVL0_9ACTN</name>
<dbReference type="Gene3D" id="1.20.910.10">
    <property type="entry name" value="Heme oxygenase-like"/>
    <property type="match status" value="1"/>
</dbReference>
<organism evidence="1 2">
    <name type="scientific">Asanoa ferruginea</name>
    <dbReference type="NCBI Taxonomy" id="53367"/>
    <lineage>
        <taxon>Bacteria</taxon>
        <taxon>Bacillati</taxon>
        <taxon>Actinomycetota</taxon>
        <taxon>Actinomycetes</taxon>
        <taxon>Micromonosporales</taxon>
        <taxon>Micromonosporaceae</taxon>
        <taxon>Asanoa</taxon>
    </lineage>
</organism>
<reference evidence="1 2" key="1">
    <citation type="submission" date="2018-08" db="EMBL/GenBank/DDBJ databases">
        <title>Sequencing the genomes of 1000 actinobacteria strains.</title>
        <authorList>
            <person name="Klenk H.-P."/>
        </authorList>
    </citation>
    <scope>NUCLEOTIDE SEQUENCE [LARGE SCALE GENOMIC DNA]</scope>
    <source>
        <strain evidence="1 2">DSM 44099</strain>
    </source>
</reference>
<dbReference type="AlphaFoldDB" id="A0A3D9ZVL0"/>